<sequence length="162" mass="18206">MTHHDPQRLATFTLDNGDATTILAQNIARTLSPGDVLLLEGPIGAGKTHFARSLIQSLLLAPEDVPSPTFTIVQIYDVAVGELWHADLYRLSHVDEIEELGLLAAFEEAICLVEWPDRLEELRPDTALNVRFSLVSDRDDARRVEVFWTSETWDQKLEGLRS</sequence>
<dbReference type="OrthoDB" id="9800307at2"/>
<keyword evidence="7" id="KW-0547">Nucleotide-binding</keyword>
<evidence type="ECO:0000313" key="12">
    <source>
        <dbReference type="Proteomes" id="UP000068382"/>
    </source>
</evidence>
<dbReference type="PANTHER" id="PTHR33540:SF2">
    <property type="entry name" value="TRNA THREONYLCARBAMOYLADENOSINE BIOSYNTHESIS PROTEIN TSAE"/>
    <property type="match status" value="1"/>
</dbReference>
<dbReference type="RefSeq" id="WP_068239251.1">
    <property type="nucleotide sequence ID" value="NZ_LPUY01000008.1"/>
</dbReference>
<evidence type="ECO:0000256" key="1">
    <source>
        <dbReference type="ARBA" id="ARBA00004496"/>
    </source>
</evidence>
<comment type="caution">
    <text evidence="11">The sequence shown here is derived from an EMBL/GenBank/DDBJ whole genome shotgun (WGS) entry which is preliminary data.</text>
</comment>
<dbReference type="SUPFAM" id="SSF52540">
    <property type="entry name" value="P-loop containing nucleoside triphosphate hydrolases"/>
    <property type="match status" value="1"/>
</dbReference>
<gene>
    <name evidence="11" type="primary">tsaE</name>
    <name evidence="11" type="ORF">TRIHO_01300</name>
</gene>
<proteinExistence type="inferred from homology"/>
<dbReference type="InterPro" id="IPR003442">
    <property type="entry name" value="T6A_TsaE"/>
</dbReference>
<dbReference type="GO" id="GO:0005524">
    <property type="term" value="F:ATP binding"/>
    <property type="evidence" value="ECO:0007669"/>
    <property type="project" value="UniProtKB-KW"/>
</dbReference>
<name>A0A132C2Q5_9RHOB</name>
<evidence type="ECO:0000256" key="10">
    <source>
        <dbReference type="ARBA" id="ARBA00032441"/>
    </source>
</evidence>
<keyword evidence="8" id="KW-0067">ATP-binding</keyword>
<dbReference type="NCBIfam" id="TIGR00150">
    <property type="entry name" value="T6A_YjeE"/>
    <property type="match status" value="1"/>
</dbReference>
<reference evidence="11 12" key="1">
    <citation type="submission" date="2015-12" db="EMBL/GenBank/DDBJ databases">
        <title>Genome sequence of the marine Rhodobacteraceae strain O3.65, Candidatus Tritonibacter horizontis.</title>
        <authorList>
            <person name="Poehlein A."/>
            <person name="Giebel H.A."/>
            <person name="Voget S."/>
            <person name="Brinkhoff T."/>
        </authorList>
    </citation>
    <scope>NUCLEOTIDE SEQUENCE [LARGE SCALE GENOMIC DNA]</scope>
    <source>
        <strain evidence="11 12">O3.65</strain>
    </source>
</reference>
<comment type="similarity">
    <text evidence="2">Belongs to the TsaE family.</text>
</comment>
<evidence type="ECO:0000256" key="2">
    <source>
        <dbReference type="ARBA" id="ARBA00007599"/>
    </source>
</evidence>
<evidence type="ECO:0000256" key="6">
    <source>
        <dbReference type="ARBA" id="ARBA00022723"/>
    </source>
</evidence>
<accession>A0A132C2Q5</accession>
<dbReference type="GO" id="GO:0002949">
    <property type="term" value="P:tRNA threonylcarbamoyladenosine modification"/>
    <property type="evidence" value="ECO:0007669"/>
    <property type="project" value="InterPro"/>
</dbReference>
<dbReference type="Proteomes" id="UP000068382">
    <property type="component" value="Unassembled WGS sequence"/>
</dbReference>
<dbReference type="GO" id="GO:0005737">
    <property type="term" value="C:cytoplasm"/>
    <property type="evidence" value="ECO:0007669"/>
    <property type="project" value="UniProtKB-SubCell"/>
</dbReference>
<dbReference type="EMBL" id="LPUY01000008">
    <property type="protein sequence ID" value="KUP94796.1"/>
    <property type="molecule type" value="Genomic_DNA"/>
</dbReference>
<evidence type="ECO:0000256" key="8">
    <source>
        <dbReference type="ARBA" id="ARBA00022840"/>
    </source>
</evidence>
<keyword evidence="12" id="KW-1185">Reference proteome</keyword>
<keyword evidence="4" id="KW-0963">Cytoplasm</keyword>
<evidence type="ECO:0000256" key="9">
    <source>
        <dbReference type="ARBA" id="ARBA00022842"/>
    </source>
</evidence>
<keyword evidence="9" id="KW-0460">Magnesium</keyword>
<dbReference type="InterPro" id="IPR027417">
    <property type="entry name" value="P-loop_NTPase"/>
</dbReference>
<evidence type="ECO:0000256" key="4">
    <source>
        <dbReference type="ARBA" id="ARBA00022490"/>
    </source>
</evidence>
<dbReference type="Gene3D" id="3.40.50.300">
    <property type="entry name" value="P-loop containing nucleotide triphosphate hydrolases"/>
    <property type="match status" value="1"/>
</dbReference>
<organism evidence="11 12">
    <name type="scientific">Tritonibacter horizontis</name>
    <dbReference type="NCBI Taxonomy" id="1768241"/>
    <lineage>
        <taxon>Bacteria</taxon>
        <taxon>Pseudomonadati</taxon>
        <taxon>Pseudomonadota</taxon>
        <taxon>Alphaproteobacteria</taxon>
        <taxon>Rhodobacterales</taxon>
        <taxon>Paracoccaceae</taxon>
        <taxon>Tritonibacter</taxon>
    </lineage>
</organism>
<comment type="subcellular location">
    <subcellularLocation>
        <location evidence="1">Cytoplasm</location>
    </subcellularLocation>
</comment>
<evidence type="ECO:0000256" key="7">
    <source>
        <dbReference type="ARBA" id="ARBA00022741"/>
    </source>
</evidence>
<dbReference type="Pfam" id="PF02367">
    <property type="entry name" value="TsaE"/>
    <property type="match status" value="1"/>
</dbReference>
<evidence type="ECO:0000256" key="3">
    <source>
        <dbReference type="ARBA" id="ARBA00019010"/>
    </source>
</evidence>
<keyword evidence="5" id="KW-0819">tRNA processing</keyword>
<dbReference type="GO" id="GO:0046872">
    <property type="term" value="F:metal ion binding"/>
    <property type="evidence" value="ECO:0007669"/>
    <property type="project" value="UniProtKB-KW"/>
</dbReference>
<dbReference type="AlphaFoldDB" id="A0A132C2Q5"/>
<dbReference type="PANTHER" id="PTHR33540">
    <property type="entry name" value="TRNA THREONYLCARBAMOYLADENOSINE BIOSYNTHESIS PROTEIN TSAE"/>
    <property type="match status" value="1"/>
</dbReference>
<dbReference type="PATRIC" id="fig|1768241.3.peg.131"/>
<keyword evidence="6" id="KW-0479">Metal-binding</keyword>
<protein>
    <recommendedName>
        <fullName evidence="3">tRNA threonylcarbamoyladenosine biosynthesis protein TsaE</fullName>
    </recommendedName>
    <alternativeName>
        <fullName evidence="10">t(6)A37 threonylcarbamoyladenosine biosynthesis protein TsaE</fullName>
    </alternativeName>
</protein>
<evidence type="ECO:0000313" key="11">
    <source>
        <dbReference type="EMBL" id="KUP94796.1"/>
    </source>
</evidence>
<evidence type="ECO:0000256" key="5">
    <source>
        <dbReference type="ARBA" id="ARBA00022694"/>
    </source>
</evidence>